<dbReference type="OrthoDB" id="1495357at2"/>
<protein>
    <submittedName>
        <fullName evidence="2">Uncharacterized protein</fullName>
    </submittedName>
</protein>
<proteinExistence type="predicted"/>
<organism evidence="2 3">
    <name type="scientific">Pedobacter rhizosphaerae</name>
    <dbReference type="NCBI Taxonomy" id="390241"/>
    <lineage>
        <taxon>Bacteria</taxon>
        <taxon>Pseudomonadati</taxon>
        <taxon>Bacteroidota</taxon>
        <taxon>Sphingobacteriia</taxon>
        <taxon>Sphingobacteriales</taxon>
        <taxon>Sphingobacteriaceae</taxon>
        <taxon>Pedobacter</taxon>
    </lineage>
</organism>
<dbReference type="STRING" id="390241.SAMN04488023_12917"/>
<gene>
    <name evidence="2" type="ORF">SAMN04488023_12917</name>
</gene>
<evidence type="ECO:0000313" key="3">
    <source>
        <dbReference type="Proteomes" id="UP000199572"/>
    </source>
</evidence>
<keyword evidence="1" id="KW-1133">Transmembrane helix</keyword>
<dbReference type="Proteomes" id="UP000199572">
    <property type="component" value="Unassembled WGS sequence"/>
</dbReference>
<name>A0A1H9UBA2_9SPHI</name>
<feature type="transmembrane region" description="Helical" evidence="1">
    <location>
        <begin position="59"/>
        <end position="81"/>
    </location>
</feature>
<feature type="transmembrane region" description="Helical" evidence="1">
    <location>
        <begin position="33"/>
        <end position="53"/>
    </location>
</feature>
<dbReference type="RefSeq" id="WP_090887075.1">
    <property type="nucleotide sequence ID" value="NZ_FOGG01000029.1"/>
</dbReference>
<evidence type="ECO:0000256" key="1">
    <source>
        <dbReference type="SAM" id="Phobius"/>
    </source>
</evidence>
<keyword evidence="1" id="KW-0472">Membrane</keyword>
<keyword evidence="3" id="KW-1185">Reference proteome</keyword>
<evidence type="ECO:0000313" key="2">
    <source>
        <dbReference type="EMBL" id="SES06541.1"/>
    </source>
</evidence>
<dbReference type="EMBL" id="FOGG01000029">
    <property type="protein sequence ID" value="SES06541.1"/>
    <property type="molecule type" value="Genomic_DNA"/>
</dbReference>
<keyword evidence="1" id="KW-0812">Transmembrane</keyword>
<accession>A0A1H9UBA2</accession>
<sequence>MKRPFDSVRDLIYLRVKQSKEDIKFRMEQIDNLMVWVVGFSIGGLSLIVSDFTKLSENFSYWIIKSVLLLLVLSITAGIVFRIACYFINIYNEQIQVYVETAFSNEEMMEIDAEDLTDEPEVEEVLRRLQVDFGQDVQQILAAYTNVDMSQPANRDFLLNDLKQHYKKVAMWAKKDYEIAIEFAKDTMQKAYGYSNKQLDRAFTDNVSLKWQFWVRAAFTSFIISCLAFIAVILIFSIAY</sequence>
<dbReference type="AlphaFoldDB" id="A0A1H9UBA2"/>
<feature type="transmembrane region" description="Helical" evidence="1">
    <location>
        <begin position="213"/>
        <end position="239"/>
    </location>
</feature>
<reference evidence="2 3" key="1">
    <citation type="submission" date="2016-10" db="EMBL/GenBank/DDBJ databases">
        <authorList>
            <person name="de Groot N.N."/>
        </authorList>
    </citation>
    <scope>NUCLEOTIDE SEQUENCE [LARGE SCALE GENOMIC DNA]</scope>
    <source>
        <strain evidence="2 3">DSM 18610</strain>
    </source>
</reference>